<sequence>MGRCDGKVALVTGADRGIGKAIAHRLAQEGATVAVHYGFSADQADQVVHEITERGGTAVAVHTLFGRPDDGERLRSALTEQLATVLGAATAPRVDILVNNAATEVTAPPSDLDPADVDHLMRVNAQAPLHIVRALEPLIPDGGRIINISSGLTRFANPPEVANAMAKAALEMVTLHFAKHLGLRGITVNTVAPGVVDTGHPGLADPAVRRSLSQLSVFGRLATPADIAPIVAFLASPEAGWITGAWIDATGGSLL</sequence>
<keyword evidence="4" id="KW-1185">Reference proteome</keyword>
<dbReference type="PANTHER" id="PTHR43639:SF1">
    <property type="entry name" value="SHORT-CHAIN DEHYDROGENASE_REDUCTASE FAMILY PROTEIN"/>
    <property type="match status" value="1"/>
</dbReference>
<accession>A0A9P2TAN0</accession>
<dbReference type="EMBL" id="AOSG01000029">
    <property type="protein sequence ID" value="EOR71724.1"/>
    <property type="molecule type" value="Genomic_DNA"/>
</dbReference>
<protein>
    <submittedName>
        <fullName evidence="3">3-oxoacyl-ACP reductase</fullName>
    </submittedName>
</protein>
<proteinExistence type="inferred from homology"/>
<evidence type="ECO:0000256" key="2">
    <source>
        <dbReference type="ARBA" id="ARBA00023002"/>
    </source>
</evidence>
<organism evidence="3 4">
    <name type="scientific">Thermobifida fusca TM51</name>
    <dbReference type="NCBI Taxonomy" id="1169414"/>
    <lineage>
        <taxon>Bacteria</taxon>
        <taxon>Bacillati</taxon>
        <taxon>Actinomycetota</taxon>
        <taxon>Actinomycetes</taxon>
        <taxon>Streptosporangiales</taxon>
        <taxon>Nocardiopsidaceae</taxon>
        <taxon>Thermobifida</taxon>
    </lineage>
</organism>
<dbReference type="Proteomes" id="UP000014184">
    <property type="component" value="Unassembled WGS sequence"/>
</dbReference>
<dbReference type="Gene3D" id="3.40.50.720">
    <property type="entry name" value="NAD(P)-binding Rossmann-like Domain"/>
    <property type="match status" value="1"/>
</dbReference>
<keyword evidence="2" id="KW-0560">Oxidoreductase</keyword>
<dbReference type="AlphaFoldDB" id="A0A9P2TAN0"/>
<comment type="similarity">
    <text evidence="1">Belongs to the short-chain dehydrogenases/reductases (SDR) family.</text>
</comment>
<dbReference type="InterPro" id="IPR002347">
    <property type="entry name" value="SDR_fam"/>
</dbReference>
<comment type="caution">
    <text evidence="3">The sequence shown here is derived from an EMBL/GenBank/DDBJ whole genome shotgun (WGS) entry which is preliminary data.</text>
</comment>
<name>A0A9P2TAN0_THEFU</name>
<dbReference type="InterPro" id="IPR036291">
    <property type="entry name" value="NAD(P)-bd_dom_sf"/>
</dbReference>
<dbReference type="Pfam" id="PF13561">
    <property type="entry name" value="adh_short_C2"/>
    <property type="match status" value="1"/>
</dbReference>
<dbReference type="RefSeq" id="WP_016188546.1">
    <property type="nucleotide sequence ID" value="NZ_AOSG01000029.1"/>
</dbReference>
<evidence type="ECO:0000313" key="3">
    <source>
        <dbReference type="EMBL" id="EOR71724.1"/>
    </source>
</evidence>
<dbReference type="SUPFAM" id="SSF51735">
    <property type="entry name" value="NAD(P)-binding Rossmann-fold domains"/>
    <property type="match status" value="1"/>
</dbReference>
<dbReference type="GO" id="GO:0016491">
    <property type="term" value="F:oxidoreductase activity"/>
    <property type="evidence" value="ECO:0007669"/>
    <property type="project" value="UniProtKB-KW"/>
</dbReference>
<evidence type="ECO:0000256" key="1">
    <source>
        <dbReference type="ARBA" id="ARBA00006484"/>
    </source>
</evidence>
<gene>
    <name evidence="3" type="ORF">TM51_06542</name>
</gene>
<dbReference type="PRINTS" id="PR00081">
    <property type="entry name" value="GDHRDH"/>
</dbReference>
<reference evidence="3 4" key="1">
    <citation type="journal article" date="2013" name="Genome Announc.">
        <title>Draft Genome Sequence of the Lignocellulose Decomposer Thermobifida fusca Strain TM51.</title>
        <authorList>
            <person name="Toth A."/>
            <person name="Barna T."/>
            <person name="Nagy I."/>
            <person name="Horvath B."/>
            <person name="Nagy I."/>
            <person name="Tancsics A."/>
            <person name="Kriszt B."/>
            <person name="Baka E."/>
            <person name="Fekete C."/>
            <person name="Kukolya J."/>
        </authorList>
    </citation>
    <scope>NUCLEOTIDE SEQUENCE [LARGE SCALE GENOMIC DNA]</scope>
    <source>
        <strain evidence="3 4">TM51</strain>
    </source>
</reference>
<evidence type="ECO:0000313" key="4">
    <source>
        <dbReference type="Proteomes" id="UP000014184"/>
    </source>
</evidence>
<dbReference type="PANTHER" id="PTHR43639">
    <property type="entry name" value="OXIDOREDUCTASE, SHORT-CHAIN DEHYDROGENASE/REDUCTASE FAMILY (AFU_ORTHOLOGUE AFUA_5G02870)"/>
    <property type="match status" value="1"/>
</dbReference>